<dbReference type="AlphaFoldDB" id="G2YUG9"/>
<dbReference type="HOGENOM" id="CLU_2426770_0_0_1"/>
<feature type="region of interest" description="Disordered" evidence="1">
    <location>
        <begin position="63"/>
        <end position="91"/>
    </location>
</feature>
<sequence length="91" mass="10190">MLIARPSKSADLPIILDPSLSNKPGQARTNKQLTMPCNFISRLEIAQTLFWVHHAFPLPASRQPVRKSAHGQSLKEAQVNQATSLDIQRYN</sequence>
<dbReference type="Proteomes" id="UP000008177">
    <property type="component" value="Unplaced contigs"/>
</dbReference>
<proteinExistence type="predicted"/>
<accession>G2YUG9</accession>
<evidence type="ECO:0000313" key="3">
    <source>
        <dbReference type="Proteomes" id="UP000008177"/>
    </source>
</evidence>
<dbReference type="InParanoid" id="G2YUG9"/>
<gene>
    <name evidence="2" type="ORF">BofuT4_uP156630.1</name>
</gene>
<protein>
    <submittedName>
        <fullName evidence="2">Uncharacterized protein</fullName>
    </submittedName>
</protein>
<organism evidence="2 3">
    <name type="scientific">Botryotinia fuckeliana (strain T4)</name>
    <name type="common">Noble rot fungus</name>
    <name type="synonym">Botrytis cinerea</name>
    <dbReference type="NCBI Taxonomy" id="999810"/>
    <lineage>
        <taxon>Eukaryota</taxon>
        <taxon>Fungi</taxon>
        <taxon>Dikarya</taxon>
        <taxon>Ascomycota</taxon>
        <taxon>Pezizomycotina</taxon>
        <taxon>Leotiomycetes</taxon>
        <taxon>Helotiales</taxon>
        <taxon>Sclerotiniaceae</taxon>
        <taxon>Botrytis</taxon>
    </lineage>
</organism>
<reference evidence="3" key="1">
    <citation type="journal article" date="2011" name="PLoS Genet.">
        <title>Genomic analysis of the necrotrophic fungal pathogens Sclerotinia sclerotiorum and Botrytis cinerea.</title>
        <authorList>
            <person name="Amselem J."/>
            <person name="Cuomo C.A."/>
            <person name="van Kan J.A."/>
            <person name="Viaud M."/>
            <person name="Benito E.P."/>
            <person name="Couloux A."/>
            <person name="Coutinho P.M."/>
            <person name="de Vries R.P."/>
            <person name="Dyer P.S."/>
            <person name="Fillinger S."/>
            <person name="Fournier E."/>
            <person name="Gout L."/>
            <person name="Hahn M."/>
            <person name="Kohn L."/>
            <person name="Lapalu N."/>
            <person name="Plummer K.M."/>
            <person name="Pradier J.M."/>
            <person name="Quevillon E."/>
            <person name="Sharon A."/>
            <person name="Simon A."/>
            <person name="ten Have A."/>
            <person name="Tudzynski B."/>
            <person name="Tudzynski P."/>
            <person name="Wincker P."/>
            <person name="Andrew M."/>
            <person name="Anthouard V."/>
            <person name="Beever R.E."/>
            <person name="Beffa R."/>
            <person name="Benoit I."/>
            <person name="Bouzid O."/>
            <person name="Brault B."/>
            <person name="Chen Z."/>
            <person name="Choquer M."/>
            <person name="Collemare J."/>
            <person name="Cotton P."/>
            <person name="Danchin E.G."/>
            <person name="Da Silva C."/>
            <person name="Gautier A."/>
            <person name="Giraud C."/>
            <person name="Giraud T."/>
            <person name="Gonzalez C."/>
            <person name="Grossetete S."/>
            <person name="Guldener U."/>
            <person name="Henrissat B."/>
            <person name="Howlett B.J."/>
            <person name="Kodira C."/>
            <person name="Kretschmer M."/>
            <person name="Lappartient A."/>
            <person name="Leroch M."/>
            <person name="Levis C."/>
            <person name="Mauceli E."/>
            <person name="Neuveglise C."/>
            <person name="Oeser B."/>
            <person name="Pearson M."/>
            <person name="Poulain J."/>
            <person name="Poussereau N."/>
            <person name="Quesneville H."/>
            <person name="Rascle C."/>
            <person name="Schumacher J."/>
            <person name="Segurens B."/>
            <person name="Sexton A."/>
            <person name="Silva E."/>
            <person name="Sirven C."/>
            <person name="Soanes D.M."/>
            <person name="Talbot N.J."/>
            <person name="Templeton M."/>
            <person name="Yandava C."/>
            <person name="Yarden O."/>
            <person name="Zeng Q."/>
            <person name="Rollins J.A."/>
            <person name="Lebrun M.H."/>
            <person name="Dickman M."/>
        </authorList>
    </citation>
    <scope>NUCLEOTIDE SEQUENCE [LARGE SCALE GENOMIC DNA]</scope>
    <source>
        <strain evidence="3">T4</strain>
    </source>
</reference>
<feature type="compositionally biased region" description="Polar residues" evidence="1">
    <location>
        <begin position="78"/>
        <end position="91"/>
    </location>
</feature>
<dbReference type="EMBL" id="FQ790354">
    <property type="protein sequence ID" value="CCD55267.1"/>
    <property type="molecule type" value="Genomic_DNA"/>
</dbReference>
<name>G2YUG9_BOTF4</name>
<evidence type="ECO:0000313" key="2">
    <source>
        <dbReference type="EMBL" id="CCD55267.1"/>
    </source>
</evidence>
<evidence type="ECO:0000256" key="1">
    <source>
        <dbReference type="SAM" id="MobiDB-lite"/>
    </source>
</evidence>